<dbReference type="Proteomes" id="UP000305067">
    <property type="component" value="Unassembled WGS sequence"/>
</dbReference>
<evidence type="ECO:0000256" key="1">
    <source>
        <dbReference type="ARBA" id="ARBA00022737"/>
    </source>
</evidence>
<dbReference type="PROSITE" id="PS50005">
    <property type="entry name" value="TPR"/>
    <property type="match status" value="4"/>
</dbReference>
<feature type="repeat" description="TPR" evidence="3">
    <location>
        <begin position="689"/>
        <end position="722"/>
    </location>
</feature>
<dbReference type="Pfam" id="PF18833">
    <property type="entry name" value="TPR_22"/>
    <property type="match status" value="1"/>
</dbReference>
<feature type="repeat" description="TPR" evidence="3">
    <location>
        <begin position="456"/>
        <end position="489"/>
    </location>
</feature>
<dbReference type="SUPFAM" id="SSF48452">
    <property type="entry name" value="TPR-like"/>
    <property type="match status" value="4"/>
</dbReference>
<dbReference type="InterPro" id="IPR011990">
    <property type="entry name" value="TPR-like_helical_dom_sf"/>
</dbReference>
<reference evidence="4 5" key="1">
    <citation type="journal article" date="2019" name="Nat. Ecol. Evol.">
        <title>Megaphylogeny resolves global patterns of mushroom evolution.</title>
        <authorList>
            <person name="Varga T."/>
            <person name="Krizsan K."/>
            <person name="Foldi C."/>
            <person name="Dima B."/>
            <person name="Sanchez-Garcia M."/>
            <person name="Sanchez-Ramirez S."/>
            <person name="Szollosi G.J."/>
            <person name="Szarkandi J.G."/>
            <person name="Papp V."/>
            <person name="Albert L."/>
            <person name="Andreopoulos W."/>
            <person name="Angelini C."/>
            <person name="Antonin V."/>
            <person name="Barry K.W."/>
            <person name="Bougher N.L."/>
            <person name="Buchanan P."/>
            <person name="Buyck B."/>
            <person name="Bense V."/>
            <person name="Catcheside P."/>
            <person name="Chovatia M."/>
            <person name="Cooper J."/>
            <person name="Damon W."/>
            <person name="Desjardin D."/>
            <person name="Finy P."/>
            <person name="Geml J."/>
            <person name="Haridas S."/>
            <person name="Hughes K."/>
            <person name="Justo A."/>
            <person name="Karasinski D."/>
            <person name="Kautmanova I."/>
            <person name="Kiss B."/>
            <person name="Kocsube S."/>
            <person name="Kotiranta H."/>
            <person name="LaButti K.M."/>
            <person name="Lechner B.E."/>
            <person name="Liimatainen K."/>
            <person name="Lipzen A."/>
            <person name="Lukacs Z."/>
            <person name="Mihaltcheva S."/>
            <person name="Morgado L.N."/>
            <person name="Niskanen T."/>
            <person name="Noordeloos M.E."/>
            <person name="Ohm R.A."/>
            <person name="Ortiz-Santana B."/>
            <person name="Ovrebo C."/>
            <person name="Racz N."/>
            <person name="Riley R."/>
            <person name="Savchenko A."/>
            <person name="Shiryaev A."/>
            <person name="Soop K."/>
            <person name="Spirin V."/>
            <person name="Szebenyi C."/>
            <person name="Tomsovsky M."/>
            <person name="Tulloss R.E."/>
            <person name="Uehling J."/>
            <person name="Grigoriev I.V."/>
            <person name="Vagvolgyi C."/>
            <person name="Papp T."/>
            <person name="Martin F.M."/>
            <person name="Miettinen O."/>
            <person name="Hibbett D.S."/>
            <person name="Nagy L.G."/>
        </authorList>
    </citation>
    <scope>NUCLEOTIDE SEQUENCE [LARGE SCALE GENOMIC DNA]</scope>
    <source>
        <strain evidence="4 5">CBS 309.79</strain>
    </source>
</reference>
<dbReference type="PANTHER" id="PTHR15704:SF7">
    <property type="entry name" value="SUPERKILLER COMPLEX PROTEIN 3"/>
    <property type="match status" value="1"/>
</dbReference>
<dbReference type="GO" id="GO:0055087">
    <property type="term" value="C:Ski complex"/>
    <property type="evidence" value="ECO:0007669"/>
    <property type="project" value="InterPro"/>
</dbReference>
<sequence length="1394" mass="155133">MSSAFVKTKLKAAREALSKKDFTTAKDNASQVLEYEQENYNALVFLALSHLELGEHDDSEKTYRKAVDLQPKQMLAWQGLAKFYERTEKWDSHCDTLRVLADSFLDIQDATKCAETLQKLIEVKRVHGSSTDVSLVDALSLYLPSSSYHSLLSSLPLPDPTKPTATTTFHAQEAIHNTLPVLQEMTLLTEKAESRRYDQEYSKRRMRLNAPGPEQLKKEIGEEVLGSSKLPPLYDEILNHPNTSDEDRRTIESKLLRHKVQYLHALPRSHPKKSNEAQAVSQLADDAVLLGIPDDLAWKIHIENQDCGLLKEYNHQTFGRYVELFPDTPMSTFLQGYLESVGREYSHTKEEDLVCEDPFETMMDAFSALQNDVFPTRVMAEIYSQDEDYQNVINLSEVGLELVRRIELNTTKALGQVSKAFKIILGTSLTHLHSPKHHRRALGILLEVLAVEPDNVQCLMAQGYIMQAAGKWAEASDLFSRVAELRPDDVDLGLRSKEEAAWSASRHLGPKAALTELNTVLELLQQQEGREADQARCLWRYGQLKWENSEQDESYAFFIACLKKDSAFAPAFTSLGFFYLEHTSPPDNARASKCFQKAFELDATQTAAAQQLCRGFAEEQEWELVEVIARRTIEWEGGAGEGKEKVSARYLPANVWAWKAMGIVELVNRNYASAIHSFQVALRADSEDAVSWIRLGEAYSRAGKQAAAIKALRKAQELDPEDWLCDYFIGDVQRQVGQYEEAIVAFRSILEKRPTESGVLVLLAQSYLDLGRSELIGNFGARAERSFVSCAEAALQIVRQVPEFDSLAWKLAGDALFALAARTSFFDDVVVSGIVKEVKKLMPHGSDRVPSYQASDDKIDGVSVLHAAVVAYDHRLSQTIKDPASTSSAWYDMGMALYLWRLRLPEDGSSGPAERASLKCVLEAIRSDSGSSAAWNLLGHLKFESEPKVAQHAYLLALEIDNKNVETWTNLGLLYLFHNDIDLANQMFSRAQILDPDHTATWIGQALLAVTRGEAQEADLLFEHAATLSTSIPSADLNFACRSFKKLLHSTAPTALYPIFLVLNRYTSNRPDDITALNLFGLVAERLGHLEFAVELLEKSITLLEAAYEVTEDAATERRFSIANCNLARVLLSVKAYDRAQEAFGAVLGLLAEVPDEDAEGHAIKAQAHMGSALAHYHLGETQEAMEALESCSDYFESTSAQRNIASWTTILLAKTLWATGTDDAREQAKGLLLERISSDPEDLGAIQALAGMGVLTSDEALVDAALTEIISLPIDQRHELDPEREVDYLLKQYHLAQEDVGQALAVVQKTVHSEPARASNRAELARLLVQMGQHAEASAVLTRAGSGAEMLQAICHPKQDEALQLAQKVVMLRPQDLNSWRALGLIRAQSPTS</sequence>
<dbReference type="EMBL" id="ML178818">
    <property type="protein sequence ID" value="TFL04846.1"/>
    <property type="molecule type" value="Genomic_DNA"/>
</dbReference>
<accession>A0A5C3QS74</accession>
<name>A0A5C3QS74_9AGAR</name>
<dbReference type="SMART" id="SM00028">
    <property type="entry name" value="TPR"/>
    <property type="match status" value="11"/>
</dbReference>
<dbReference type="OrthoDB" id="421075at2759"/>
<dbReference type="GO" id="GO:0006401">
    <property type="term" value="P:RNA catabolic process"/>
    <property type="evidence" value="ECO:0007669"/>
    <property type="project" value="InterPro"/>
</dbReference>
<organism evidence="4 5">
    <name type="scientific">Pterulicium gracile</name>
    <dbReference type="NCBI Taxonomy" id="1884261"/>
    <lineage>
        <taxon>Eukaryota</taxon>
        <taxon>Fungi</taxon>
        <taxon>Dikarya</taxon>
        <taxon>Basidiomycota</taxon>
        <taxon>Agaricomycotina</taxon>
        <taxon>Agaricomycetes</taxon>
        <taxon>Agaricomycetidae</taxon>
        <taxon>Agaricales</taxon>
        <taxon>Pleurotineae</taxon>
        <taxon>Pterulaceae</taxon>
        <taxon>Pterulicium</taxon>
    </lineage>
</organism>
<evidence type="ECO:0000256" key="2">
    <source>
        <dbReference type="ARBA" id="ARBA00022803"/>
    </source>
</evidence>
<keyword evidence="2 3" id="KW-0802">TPR repeat</keyword>
<proteinExistence type="predicted"/>
<feature type="repeat" description="TPR" evidence="3">
    <location>
        <begin position="965"/>
        <end position="998"/>
    </location>
</feature>
<keyword evidence="1" id="KW-0677">Repeat</keyword>
<dbReference type="PANTHER" id="PTHR15704">
    <property type="entry name" value="SUPERKILLER 3 PROTEIN-RELATED"/>
    <property type="match status" value="1"/>
</dbReference>
<dbReference type="InterPro" id="IPR040962">
    <property type="entry name" value="TPR_22"/>
</dbReference>
<feature type="repeat" description="TPR" evidence="3">
    <location>
        <begin position="40"/>
        <end position="73"/>
    </location>
</feature>
<protein>
    <submittedName>
        <fullName evidence="4">TPR-like protein</fullName>
    </submittedName>
</protein>
<dbReference type="Gene3D" id="1.25.40.10">
    <property type="entry name" value="Tetratricopeptide repeat domain"/>
    <property type="match status" value="6"/>
</dbReference>
<dbReference type="InterPro" id="IPR039226">
    <property type="entry name" value="Ski3/TTC37"/>
</dbReference>
<dbReference type="Pfam" id="PF13432">
    <property type="entry name" value="TPR_16"/>
    <property type="match status" value="2"/>
</dbReference>
<dbReference type="InterPro" id="IPR019734">
    <property type="entry name" value="TPR_rpt"/>
</dbReference>
<evidence type="ECO:0000256" key="3">
    <source>
        <dbReference type="PROSITE-ProRule" id="PRU00339"/>
    </source>
</evidence>
<gene>
    <name evidence="4" type="ORF">BDV98DRAFT_544082</name>
</gene>
<dbReference type="STRING" id="1884261.A0A5C3QS74"/>
<keyword evidence="5" id="KW-1185">Reference proteome</keyword>
<evidence type="ECO:0000313" key="5">
    <source>
        <dbReference type="Proteomes" id="UP000305067"/>
    </source>
</evidence>
<evidence type="ECO:0000313" key="4">
    <source>
        <dbReference type="EMBL" id="TFL04846.1"/>
    </source>
</evidence>